<dbReference type="GO" id="GO:0005615">
    <property type="term" value="C:extracellular space"/>
    <property type="evidence" value="ECO:0007669"/>
    <property type="project" value="TreeGrafter"/>
</dbReference>
<accession>A0A0A7PHS1</accession>
<dbReference type="RefSeq" id="WP_052207752.1">
    <property type="nucleotide sequence ID" value="NZ_CP009122.1"/>
</dbReference>
<evidence type="ECO:0000256" key="1">
    <source>
        <dbReference type="SAM" id="MobiDB-lite"/>
    </source>
</evidence>
<dbReference type="HOGENOM" id="CLU_546059_0_0_5"/>
<dbReference type="InterPro" id="IPR050149">
    <property type="entry name" value="Collagen_superfamily"/>
</dbReference>
<proteinExistence type="predicted"/>
<evidence type="ECO:0000313" key="2">
    <source>
        <dbReference type="EMBL" id="AJA07497.1"/>
    </source>
</evidence>
<dbReference type="GO" id="GO:0031012">
    <property type="term" value="C:extracellular matrix"/>
    <property type="evidence" value="ECO:0007669"/>
    <property type="project" value="TreeGrafter"/>
</dbReference>
<feature type="compositionally biased region" description="Polar residues" evidence="1">
    <location>
        <begin position="34"/>
        <end position="43"/>
    </location>
</feature>
<dbReference type="Pfam" id="PF01391">
    <property type="entry name" value="Collagen"/>
    <property type="match status" value="2"/>
</dbReference>
<sequence>MLKDLERRQEILSSELRLAKEEATKAKAELADLQSRSGATSPRETSHPDAPTVASWAKVEAAPVVAAVSAPNFRLGVGGGHNDGTSTGLGFADASIALPLGDDLGAQVDLIGGIAGSSSFVGAATHLFHRDPDRGAVGVYASFLHGTGNYLGKNGVVAGAQAVKAGVEGQLYLDQFTLQGIVGGQWDSLERNTGLFFDGRVAWYADDNLKLNIGYAHDDGFTKRRELVGGIDYNIPFGNGTAAQMFGEAGYDIERDQGVSFLLGLRFAFGSGNKPLVRRDREDNLPTYLRWDAANMPDATRKLPSGPPGAPGSDGPTGPDGPAGPPGTPGTDGPSGPPGTPGAPGTDGPSGPPGTPGAPGTDGPSGPPGTPGAPGTDGPSGPPGTPGAPGTDGPSGPPGTPGAPGTDGPSGPPGTPGAPGTDGPSGPPGTPGAPGSDGPSGPPGAPGTPGNDGPSGPPGVPGNDGPSGPPGPPGNDGPPGFPGAPGPPGPPGA</sequence>
<dbReference type="PANTHER" id="PTHR24023">
    <property type="entry name" value="COLLAGEN ALPHA"/>
    <property type="match status" value="1"/>
</dbReference>
<dbReference type="KEGG" id="sphk:SKP52_02840"/>
<dbReference type="GO" id="GO:0030020">
    <property type="term" value="F:extracellular matrix structural constituent conferring tensile strength"/>
    <property type="evidence" value="ECO:0007669"/>
    <property type="project" value="TreeGrafter"/>
</dbReference>
<dbReference type="InterPro" id="IPR008160">
    <property type="entry name" value="Collagen"/>
</dbReference>
<organism evidence="2 3">
    <name type="scientific">Sphingopyxis fribergensis</name>
    <dbReference type="NCBI Taxonomy" id="1515612"/>
    <lineage>
        <taxon>Bacteria</taxon>
        <taxon>Pseudomonadati</taxon>
        <taxon>Pseudomonadota</taxon>
        <taxon>Alphaproteobacteria</taxon>
        <taxon>Sphingomonadales</taxon>
        <taxon>Sphingomonadaceae</taxon>
        <taxon>Sphingopyxis</taxon>
    </lineage>
</organism>
<dbReference type="STRING" id="1515612.SKP52_02840"/>
<evidence type="ECO:0000313" key="3">
    <source>
        <dbReference type="Proteomes" id="UP000030907"/>
    </source>
</evidence>
<dbReference type="AlphaFoldDB" id="A0A0A7PHS1"/>
<feature type="region of interest" description="Disordered" evidence="1">
    <location>
        <begin position="27"/>
        <end position="52"/>
    </location>
</feature>
<gene>
    <name evidence="2" type="ORF">SKP52_02840</name>
</gene>
<protein>
    <submittedName>
        <fullName evidence="2">Uncharacterized protein</fullName>
    </submittedName>
</protein>
<feature type="compositionally biased region" description="Pro residues" evidence="1">
    <location>
        <begin position="467"/>
        <end position="493"/>
    </location>
</feature>
<dbReference type="Proteomes" id="UP000030907">
    <property type="component" value="Chromosome"/>
</dbReference>
<reference evidence="2 3" key="1">
    <citation type="journal article" date="2015" name="Int. J. Syst. Evol. Microbiol.">
        <title>Description of Sphingopyxis fribergensis sp. nov. - a soil bacterium with the ability to degrade styrene and phenylacetic acid.</title>
        <authorList>
            <person name="Oelschlagel M."/>
            <person name="Ruckert C."/>
            <person name="Kalinowski J."/>
            <person name="Schmidt G."/>
            <person name="Schlomann M."/>
            <person name="Tischler D."/>
        </authorList>
    </citation>
    <scope>NUCLEOTIDE SEQUENCE [LARGE SCALE GENOMIC DNA]</scope>
    <source>
        <strain evidence="2 3">Kp5.2</strain>
    </source>
</reference>
<feature type="region of interest" description="Disordered" evidence="1">
    <location>
        <begin position="290"/>
        <end position="493"/>
    </location>
</feature>
<dbReference type="EMBL" id="CP009122">
    <property type="protein sequence ID" value="AJA07497.1"/>
    <property type="molecule type" value="Genomic_DNA"/>
</dbReference>
<name>A0A0A7PHS1_9SPHN</name>
<dbReference type="PANTHER" id="PTHR24023:SF1105">
    <property type="entry name" value="FIBRILLAR COLLAGEN NC1 DOMAIN-CONTAINING PROTEIN"/>
    <property type="match status" value="1"/>
</dbReference>
<keyword evidence="3" id="KW-1185">Reference proteome</keyword>
<dbReference type="GO" id="GO:0030198">
    <property type="term" value="P:extracellular matrix organization"/>
    <property type="evidence" value="ECO:0007669"/>
    <property type="project" value="TreeGrafter"/>
</dbReference>